<sequence>MGQLVTQRESGSWIGITVELGEQLVVGDEGSIGDVKGQQVVDGDRFSFGGLSGQHPVDRDDTSIGDAN</sequence>
<evidence type="ECO:0000313" key="2">
    <source>
        <dbReference type="EMBL" id="VDM32803.1"/>
    </source>
</evidence>
<dbReference type="EMBL" id="UYWY01009489">
    <property type="protein sequence ID" value="VDM32803.1"/>
    <property type="molecule type" value="Genomic_DNA"/>
</dbReference>
<gene>
    <name evidence="2" type="ORF">TCNE_LOCUS4852</name>
</gene>
<protein>
    <submittedName>
        <fullName evidence="4">Lipoprotein</fullName>
    </submittedName>
</protein>
<evidence type="ECO:0000313" key="4">
    <source>
        <dbReference type="WBParaSite" id="TCNE_0000485201-mRNA-1"/>
    </source>
</evidence>
<reference evidence="2 3" key="2">
    <citation type="submission" date="2018-11" db="EMBL/GenBank/DDBJ databases">
        <authorList>
            <consortium name="Pathogen Informatics"/>
        </authorList>
    </citation>
    <scope>NUCLEOTIDE SEQUENCE [LARGE SCALE GENOMIC DNA]</scope>
</reference>
<organism evidence="3 4">
    <name type="scientific">Toxocara canis</name>
    <name type="common">Canine roundworm</name>
    <dbReference type="NCBI Taxonomy" id="6265"/>
    <lineage>
        <taxon>Eukaryota</taxon>
        <taxon>Metazoa</taxon>
        <taxon>Ecdysozoa</taxon>
        <taxon>Nematoda</taxon>
        <taxon>Chromadorea</taxon>
        <taxon>Rhabditida</taxon>
        <taxon>Spirurina</taxon>
        <taxon>Ascaridomorpha</taxon>
        <taxon>Ascaridoidea</taxon>
        <taxon>Toxocaridae</taxon>
        <taxon>Toxocara</taxon>
    </lineage>
</organism>
<name>A0A183U8N2_TOXCA</name>
<reference evidence="4" key="1">
    <citation type="submission" date="2016-06" db="UniProtKB">
        <authorList>
            <consortium name="WormBaseParasite"/>
        </authorList>
    </citation>
    <scope>IDENTIFICATION</scope>
</reference>
<evidence type="ECO:0000313" key="3">
    <source>
        <dbReference type="Proteomes" id="UP000050794"/>
    </source>
</evidence>
<keyword evidence="3" id="KW-1185">Reference proteome</keyword>
<dbReference type="AlphaFoldDB" id="A0A183U8N2"/>
<dbReference type="Proteomes" id="UP000050794">
    <property type="component" value="Unassembled WGS sequence"/>
</dbReference>
<evidence type="ECO:0000256" key="1">
    <source>
        <dbReference type="SAM" id="MobiDB-lite"/>
    </source>
</evidence>
<dbReference type="WBParaSite" id="TCNE_0000485201-mRNA-1">
    <property type="protein sequence ID" value="TCNE_0000485201-mRNA-1"/>
    <property type="gene ID" value="TCNE_0000485201"/>
</dbReference>
<proteinExistence type="predicted"/>
<accession>A0A183U8N2</accession>
<feature type="region of interest" description="Disordered" evidence="1">
    <location>
        <begin position="46"/>
        <end position="68"/>
    </location>
</feature>